<evidence type="ECO:0000313" key="2">
    <source>
        <dbReference type="EMBL" id="CAF1172967.1"/>
    </source>
</evidence>
<evidence type="ECO:0000313" key="3">
    <source>
        <dbReference type="EMBL" id="CAF3676601.1"/>
    </source>
</evidence>
<comment type="caution">
    <text evidence="2">The sequence shown here is derived from an EMBL/GenBank/DDBJ whole genome shotgun (WGS) entry which is preliminary data.</text>
</comment>
<evidence type="ECO:0000313" key="4">
    <source>
        <dbReference type="EMBL" id="CAF3705978.1"/>
    </source>
</evidence>
<proteinExistence type="predicted"/>
<dbReference type="EMBL" id="CAJOAX010001323">
    <property type="protein sequence ID" value="CAF3705978.1"/>
    <property type="molecule type" value="Genomic_DNA"/>
</dbReference>
<dbReference type="Proteomes" id="UP000663882">
    <property type="component" value="Unassembled WGS sequence"/>
</dbReference>
<sequence length="465" mass="54664">MFHNRSHQVSASANVSHTLQQLSPSNARYAILPSYPTSNNSSEIHLLRANIPIHHLNREEVERRYTQGYHQPTSTRPINDHERRIFFLSRLWNVNKDILEFNFTKFMKLAQLLAANRIHRFSTQPNQEYLHEDDYSFALEFFLQIDIDLFYMKTCSYRGAQPIIDDIPKSLFCINEPQVRYALTQCNQLSCCLCYPWYKLTYRQHHPIVQFGSNQQYTFINGYRSILNCPATCTTRNIIYVLKCPCHQVEYIGETSLSLANRLAYHQEHGNRILQEFLLGKKNTSRIRPELISFETLVKNDMKLYQHSIHCSSAIQWFLDENPEYWPFIPRKISEAEEQEEEKELLCSAKDTDLFHYANDIPIPPCGYRFTLEQKMAIDQFFHEEKYKTTPNLHLDLYQATIVAILPDNASTTLRRWVEALFITHAATKLNTIGHLDQFISTNHIDQISSIECDEWCRNLISRSH</sequence>
<dbReference type="Proteomes" id="UP000663874">
    <property type="component" value="Unassembled WGS sequence"/>
</dbReference>
<organism evidence="2 5">
    <name type="scientific">Rotaria sordida</name>
    <dbReference type="NCBI Taxonomy" id="392033"/>
    <lineage>
        <taxon>Eukaryota</taxon>
        <taxon>Metazoa</taxon>
        <taxon>Spiralia</taxon>
        <taxon>Gnathifera</taxon>
        <taxon>Rotifera</taxon>
        <taxon>Eurotatoria</taxon>
        <taxon>Bdelloidea</taxon>
        <taxon>Philodinida</taxon>
        <taxon>Philodinidae</taxon>
        <taxon>Rotaria</taxon>
    </lineage>
</organism>
<dbReference type="EMBL" id="CAJOBE010000707">
    <property type="protein sequence ID" value="CAF3676601.1"/>
    <property type="molecule type" value="Genomic_DNA"/>
</dbReference>
<dbReference type="Proteomes" id="UP000663889">
    <property type="component" value="Unassembled WGS sequence"/>
</dbReference>
<dbReference type="Proteomes" id="UP000663823">
    <property type="component" value="Unassembled WGS sequence"/>
</dbReference>
<reference evidence="2" key="1">
    <citation type="submission" date="2021-02" db="EMBL/GenBank/DDBJ databases">
        <authorList>
            <person name="Nowell W R."/>
        </authorList>
    </citation>
    <scope>NUCLEOTIDE SEQUENCE</scope>
</reference>
<protein>
    <submittedName>
        <fullName evidence="2">Uncharacterized protein</fullName>
    </submittedName>
</protein>
<accession>A0A814UEB3</accession>
<dbReference type="AlphaFoldDB" id="A0A814UEB3"/>
<gene>
    <name evidence="3" type="ORF">FNK824_LOCUS7561</name>
    <name evidence="4" type="ORF">OTI717_LOCUS12858</name>
    <name evidence="1" type="ORF">RFH988_LOCUS22597</name>
    <name evidence="2" type="ORF">SEV965_LOCUS19619</name>
</gene>
<dbReference type="EMBL" id="CAJNOU010001231">
    <property type="protein sequence ID" value="CAF1172967.1"/>
    <property type="molecule type" value="Genomic_DNA"/>
</dbReference>
<evidence type="ECO:0000313" key="5">
    <source>
        <dbReference type="Proteomes" id="UP000663889"/>
    </source>
</evidence>
<dbReference type="EMBL" id="CAJNOO010001512">
    <property type="protein sequence ID" value="CAF1164089.1"/>
    <property type="molecule type" value="Genomic_DNA"/>
</dbReference>
<name>A0A814UEB3_9BILA</name>
<evidence type="ECO:0000313" key="1">
    <source>
        <dbReference type="EMBL" id="CAF1164089.1"/>
    </source>
</evidence>
<dbReference type="OrthoDB" id="9997648at2759"/>